<proteinExistence type="predicted"/>
<accession>A0A6J5J3F5</accession>
<evidence type="ECO:0000313" key="1">
    <source>
        <dbReference type="EMBL" id="CAB3966137.1"/>
    </source>
</evidence>
<gene>
    <name evidence="1" type="ORF">BLA3211_03758</name>
</gene>
<dbReference type="EMBL" id="CABWIL020000013">
    <property type="protein sequence ID" value="CAB3966137.1"/>
    <property type="molecule type" value="Genomic_DNA"/>
</dbReference>
<sequence>MQLLDLIESMIPAPGAEPERPIPQDGAAPGAAVIEAVSRYRNRLTLAYAKTQTGELRDRLTHCVVKMPTETPQEGHMRMLLSTVVVLIALVPGYTSGAALDDSILSTPEFDIQRELRGVGSCRFTIERQSRFEEYRLGYGREKYATYLTKLPGIRPTTAITLTLGCASDDNGDIDSAMALNDNIIKSSRIGHWSLSKRAARQRAPKLVVTNVANGTTRGYVLMAIPDKVASQGNLGFCVTNQQQVLCGGASLSAHLLHGRAKTSLVDLIQGIRLVPSRKLGVTR</sequence>
<name>A0A6J5J3F5_9BURK</name>
<organism evidence="1 2">
    <name type="scientific">Burkholderia aenigmatica</name>
    <dbReference type="NCBI Taxonomy" id="2015348"/>
    <lineage>
        <taxon>Bacteria</taxon>
        <taxon>Pseudomonadati</taxon>
        <taxon>Pseudomonadota</taxon>
        <taxon>Betaproteobacteria</taxon>
        <taxon>Burkholderiales</taxon>
        <taxon>Burkholderiaceae</taxon>
        <taxon>Burkholderia</taxon>
        <taxon>Burkholderia cepacia complex</taxon>
    </lineage>
</organism>
<dbReference type="RefSeq" id="WP_175984768.1">
    <property type="nucleotide sequence ID" value="NZ_CADFDD010000002.1"/>
</dbReference>
<protein>
    <submittedName>
        <fullName evidence="1">Uncharacterized protein</fullName>
    </submittedName>
</protein>
<dbReference type="AlphaFoldDB" id="A0A6J5J3F5"/>
<evidence type="ECO:0000313" key="2">
    <source>
        <dbReference type="Proteomes" id="UP000494301"/>
    </source>
</evidence>
<reference evidence="1 2" key="1">
    <citation type="submission" date="2020-04" db="EMBL/GenBank/DDBJ databases">
        <authorList>
            <person name="Depoorter E."/>
        </authorList>
    </citation>
    <scope>NUCLEOTIDE SEQUENCE [LARGE SCALE GENOMIC DNA]</scope>
    <source>
        <strain evidence="1 2">BCC0217</strain>
    </source>
</reference>
<dbReference type="Proteomes" id="UP000494301">
    <property type="component" value="Unassembled WGS sequence"/>
</dbReference>